<dbReference type="Pfam" id="PF14691">
    <property type="entry name" value="Fer4_20"/>
    <property type="match status" value="1"/>
</dbReference>
<dbReference type="Gene3D" id="3.30.70.20">
    <property type="match status" value="1"/>
</dbReference>
<keyword evidence="3" id="KW-0677">Repeat</keyword>
<feature type="domain" description="2Fe-2S ferredoxin-type" evidence="6">
    <location>
        <begin position="2"/>
        <end position="80"/>
    </location>
</feature>
<evidence type="ECO:0000256" key="2">
    <source>
        <dbReference type="ARBA" id="ARBA00022723"/>
    </source>
</evidence>
<evidence type="ECO:0000259" key="6">
    <source>
        <dbReference type="PROSITE" id="PS51085"/>
    </source>
</evidence>
<feature type="domain" description="4Fe-4S ferredoxin-type" evidence="7">
    <location>
        <begin position="606"/>
        <end position="634"/>
    </location>
</feature>
<dbReference type="GO" id="GO:0003954">
    <property type="term" value="F:NADH dehydrogenase activity"/>
    <property type="evidence" value="ECO:0007669"/>
    <property type="project" value="TreeGrafter"/>
</dbReference>
<name>A0A1T5M762_9FIRM</name>
<dbReference type="GO" id="GO:0051539">
    <property type="term" value="F:4 iron, 4 sulfur cluster binding"/>
    <property type="evidence" value="ECO:0007669"/>
    <property type="project" value="UniProtKB-KW"/>
</dbReference>
<dbReference type="CDD" id="cd00207">
    <property type="entry name" value="fer2"/>
    <property type="match status" value="1"/>
</dbReference>
<dbReference type="Gene3D" id="2.20.25.90">
    <property type="entry name" value="ADC-like domains"/>
    <property type="match status" value="1"/>
</dbReference>
<dbReference type="FunFam" id="3.30.70.20:FF:000035">
    <property type="entry name" value="Iron hydrogenase 1"/>
    <property type="match status" value="1"/>
</dbReference>
<keyword evidence="4" id="KW-0408">Iron</keyword>
<dbReference type="GO" id="GO:0022904">
    <property type="term" value="P:respiratory electron transport chain"/>
    <property type="evidence" value="ECO:0007669"/>
    <property type="project" value="TreeGrafter"/>
</dbReference>
<dbReference type="STRING" id="36842.SAMN02194393_03964"/>
<dbReference type="InterPro" id="IPR050123">
    <property type="entry name" value="Prok_molybdopt-oxidoreductase"/>
</dbReference>
<dbReference type="PANTHER" id="PTHR43105">
    <property type="entry name" value="RESPIRATORY NITRATE REDUCTASE"/>
    <property type="match status" value="1"/>
</dbReference>
<keyword evidence="1" id="KW-0004">4Fe-4S</keyword>
<dbReference type="SUPFAM" id="SSF53706">
    <property type="entry name" value="Formate dehydrogenase/DMSO reductase, domains 1-3"/>
    <property type="match status" value="1"/>
</dbReference>
<proteinExistence type="predicted"/>
<dbReference type="InterPro" id="IPR006963">
    <property type="entry name" value="Mopterin_OxRdtase_4Fe-4S_dom"/>
</dbReference>
<dbReference type="InterPro" id="IPR054351">
    <property type="entry name" value="NADH_UbQ_OxRdtase_ferredoxin"/>
</dbReference>
<dbReference type="PROSITE" id="PS51379">
    <property type="entry name" value="4FE4S_FER_2"/>
    <property type="match status" value="2"/>
</dbReference>
<accession>A0A1T5M762</accession>
<dbReference type="Pfam" id="PF04879">
    <property type="entry name" value="Molybdop_Fe4S4"/>
    <property type="match status" value="1"/>
</dbReference>
<dbReference type="InterPro" id="IPR036188">
    <property type="entry name" value="FAD/NAD-bd_sf"/>
</dbReference>
<dbReference type="EMBL" id="FUZT01000010">
    <property type="protein sequence ID" value="SKC83658.1"/>
    <property type="molecule type" value="Genomic_DNA"/>
</dbReference>
<dbReference type="PRINTS" id="PR00419">
    <property type="entry name" value="ADXRDTASE"/>
</dbReference>
<evidence type="ECO:0000313" key="10">
    <source>
        <dbReference type="Proteomes" id="UP000190285"/>
    </source>
</evidence>
<dbReference type="InterPro" id="IPR006656">
    <property type="entry name" value="Mopterin_OxRdtase"/>
</dbReference>
<dbReference type="InterPro" id="IPR017900">
    <property type="entry name" value="4Fe4S_Fe_S_CS"/>
</dbReference>
<dbReference type="OrthoDB" id="9803192at2"/>
<evidence type="ECO:0000256" key="3">
    <source>
        <dbReference type="ARBA" id="ARBA00022737"/>
    </source>
</evidence>
<evidence type="ECO:0000259" key="8">
    <source>
        <dbReference type="PROSITE" id="PS51669"/>
    </source>
</evidence>
<keyword evidence="10" id="KW-1185">Reference proteome</keyword>
<dbReference type="SUPFAM" id="SSF54862">
    <property type="entry name" value="4Fe-4S ferredoxins"/>
    <property type="match status" value="1"/>
</dbReference>
<reference evidence="9 10" key="1">
    <citation type="submission" date="2017-02" db="EMBL/GenBank/DDBJ databases">
        <authorList>
            <person name="Peterson S.W."/>
        </authorList>
    </citation>
    <scope>NUCLEOTIDE SEQUENCE [LARGE SCALE GENOMIC DNA]</scope>
    <source>
        <strain evidence="9 10">M1</strain>
    </source>
</reference>
<dbReference type="Gene3D" id="3.40.50.740">
    <property type="match status" value="2"/>
</dbReference>
<dbReference type="RefSeq" id="WP_079494021.1">
    <property type="nucleotide sequence ID" value="NZ_FUZT01000010.1"/>
</dbReference>
<dbReference type="Gene3D" id="3.40.228.10">
    <property type="entry name" value="Dimethylsulfoxide Reductase, domain 2"/>
    <property type="match status" value="1"/>
</dbReference>
<evidence type="ECO:0000256" key="1">
    <source>
        <dbReference type="ARBA" id="ARBA00022485"/>
    </source>
</evidence>
<dbReference type="InterPro" id="IPR028261">
    <property type="entry name" value="DPD_II"/>
</dbReference>
<dbReference type="AlphaFoldDB" id="A0A1T5M762"/>
<dbReference type="PROSITE" id="PS51669">
    <property type="entry name" value="4FE4S_MOW_BIS_MGD"/>
    <property type="match status" value="1"/>
</dbReference>
<dbReference type="Gene3D" id="3.10.20.740">
    <property type="match status" value="1"/>
</dbReference>
<keyword evidence="2" id="KW-0479">Metal-binding</keyword>
<organism evidence="9 10">
    <name type="scientific">Maledivibacter halophilus</name>
    <dbReference type="NCBI Taxonomy" id="36842"/>
    <lineage>
        <taxon>Bacteria</taxon>
        <taxon>Bacillati</taxon>
        <taxon>Bacillota</taxon>
        <taxon>Clostridia</taxon>
        <taxon>Peptostreptococcales</taxon>
        <taxon>Caminicellaceae</taxon>
        <taxon>Maledivibacter</taxon>
    </lineage>
</organism>
<dbReference type="SUPFAM" id="SSF54292">
    <property type="entry name" value="2Fe-2S ferredoxin-like"/>
    <property type="match status" value="1"/>
</dbReference>
<evidence type="ECO:0000256" key="4">
    <source>
        <dbReference type="ARBA" id="ARBA00023004"/>
    </source>
</evidence>
<dbReference type="Proteomes" id="UP000190285">
    <property type="component" value="Unassembled WGS sequence"/>
</dbReference>
<dbReference type="InterPro" id="IPR036010">
    <property type="entry name" value="2Fe-2S_ferredoxin-like_sf"/>
</dbReference>
<dbReference type="GO" id="GO:0016020">
    <property type="term" value="C:membrane"/>
    <property type="evidence" value="ECO:0007669"/>
    <property type="project" value="TreeGrafter"/>
</dbReference>
<dbReference type="SMART" id="SM00926">
    <property type="entry name" value="Molybdop_Fe4S4"/>
    <property type="match status" value="1"/>
</dbReference>
<dbReference type="SUPFAM" id="SSF46548">
    <property type="entry name" value="alpha-helical ferredoxin"/>
    <property type="match status" value="1"/>
</dbReference>
<evidence type="ECO:0000313" key="9">
    <source>
        <dbReference type="EMBL" id="SKC83658.1"/>
    </source>
</evidence>
<dbReference type="InterPro" id="IPR001041">
    <property type="entry name" value="2Fe-2S_ferredoxin-type"/>
</dbReference>
<dbReference type="InterPro" id="IPR017896">
    <property type="entry name" value="4Fe4S_Fe-S-bd"/>
</dbReference>
<dbReference type="PROSITE" id="PS00198">
    <property type="entry name" value="4FE4S_FER_1"/>
    <property type="match status" value="1"/>
</dbReference>
<dbReference type="Pfam" id="PF00384">
    <property type="entry name" value="Molybdopterin"/>
    <property type="match status" value="1"/>
</dbReference>
<evidence type="ECO:0000256" key="5">
    <source>
        <dbReference type="ARBA" id="ARBA00023014"/>
    </source>
</evidence>
<dbReference type="FunFam" id="3.10.20.740:FF:000003">
    <property type="entry name" value="Formate dehydrogenase subunit alpha"/>
    <property type="match status" value="1"/>
</dbReference>
<sequence length="1194" mass="131929">MPEIRLNINGKEVTGYKGQTILQVARENNIEIPTLCYDERIEIYGSCGLCVVEVEGVPKLLRACATEIRDGMVIKTNSQRIRESRKTALELLLSDHVGDCRPPCVLACPANTDCQGYVGLIANGEYDQALELIKEELPLPASIGRVCPHPCEDACRRQLADEPISIAWLKSFVADIDLKNEDAFIPEIKPDTGKRVAVIGGGPGGLTSAYYLAKEGHEVVIFEAMPKMGGMLRYGIPQYRLPKEVLDKEIGIIEKMGVEMVNNIRVGKDIDFNHIRKTFDAVYVSIGAWVSGKLRCPGEDLEGVIGGIDFLNKVSLGQSIKIGDKVAVVGGGNTAMDACRTAVRLGAKEVYLLYRRTEAEMPADEVEIIEAKEEGVIFKFLVSPIEVIDENGKASKIRLQKMKQGEPDESGRRRPVPIEGEEEIMEVDSIISAIGQKVNPAGFEELELTKRGTISADENSFKTNLDGVFAGGDATNKGASIAIEAIGESKRAAGVICRYLEGEDIPYKKPYYVERHDLTEEDFDYVEKKSRPKMPHLSPEARKTNFEEVVFGYSEEDAKQEAMRCLECGCHDFFECKLIEYSNEYDVKPERISGEVHKRQTDDDHPFIQRNADKCILCGLCVRVCDEVMGISALGLVDRGFDTIVKPALDKPLRNTDCISCGQCISVCPTGALGEKLSIDKSVPVKAKETPTICSHCSVGCNINLNTKGDMLVRALPNRESKVDDGLLCVRGRFGFDIASENTRIIKPLVRKGDKLEGVSWEEAALHAGKKAKSLQSIYGNDSLAVAVSDKYTNEEIYLISKFAKEVLNTDNVVSFNSLQNGIKDVLGYDASTNTFGEILSTETIILIGSDIMNDHTVVGLKIKKAVENGAKLITINPRETRIDEWAYKKVVPENNVSFLKEITKALIDNGFMPSDKRAVGFEELKASLEGVKVSEEAKEIANIYGSSKKAMLVFDQNGITADGAKMIANMAVISGHIGKARNGIIQLKANNNSQGLVDMGISKDSQEVIAGIKEKNIKGLLVFGEDISNVDLTNLEFLMVADINLSETAKKADVVLPAVGFAESRGTYTNSERRIQRINQAIPPLTKTENWETVLKLAEVLSSDMEYNSPEDILKEISVNIPEYFKVNKEMEQYIFWPSQRSPILYGDEDGFNFPDKKARLQIVEDGKLFDKKINTSHLNNDFIEKLKKEELI</sequence>
<dbReference type="Pfam" id="PF13510">
    <property type="entry name" value="Fer2_4"/>
    <property type="match status" value="1"/>
</dbReference>
<dbReference type="Pfam" id="PF07992">
    <property type="entry name" value="Pyr_redox_2"/>
    <property type="match status" value="1"/>
</dbReference>
<dbReference type="GO" id="GO:0046872">
    <property type="term" value="F:metal ion binding"/>
    <property type="evidence" value="ECO:0007669"/>
    <property type="project" value="UniProtKB-KW"/>
</dbReference>
<protein>
    <submittedName>
        <fullName evidence="9">Formate dehydrogenase major subunit</fullName>
    </submittedName>
</protein>
<dbReference type="PROSITE" id="PS51085">
    <property type="entry name" value="2FE2S_FER_2"/>
    <property type="match status" value="1"/>
</dbReference>
<dbReference type="Gene3D" id="3.50.50.60">
    <property type="entry name" value="FAD/NAD(P)-binding domain"/>
    <property type="match status" value="2"/>
</dbReference>
<evidence type="ECO:0000259" key="7">
    <source>
        <dbReference type="PROSITE" id="PS51379"/>
    </source>
</evidence>
<dbReference type="Pfam" id="PF22117">
    <property type="entry name" value="Fer4_Nqo3"/>
    <property type="match status" value="1"/>
</dbReference>
<gene>
    <name evidence="9" type="ORF">SAMN02194393_03964</name>
</gene>
<dbReference type="InterPro" id="IPR023753">
    <property type="entry name" value="FAD/NAD-binding_dom"/>
</dbReference>
<feature type="domain" description="4Fe-4S Mo/W bis-MGD-type" evidence="8">
    <location>
        <begin position="687"/>
        <end position="743"/>
    </location>
</feature>
<dbReference type="SUPFAM" id="SSF51971">
    <property type="entry name" value="Nucleotide-binding domain"/>
    <property type="match status" value="1"/>
</dbReference>
<feature type="domain" description="4Fe-4S ferredoxin-type" evidence="7">
    <location>
        <begin position="650"/>
        <end position="678"/>
    </location>
</feature>
<dbReference type="PANTHER" id="PTHR43105:SF10">
    <property type="entry name" value="NADH-QUINONE OXIDOREDUCTASE SUBUNIT G"/>
    <property type="match status" value="1"/>
</dbReference>
<keyword evidence="5" id="KW-0411">Iron-sulfur</keyword>